<protein>
    <recommendedName>
        <fullName evidence="3">Tick transposon</fullName>
    </recommendedName>
</protein>
<proteinExistence type="predicted"/>
<name>A0A9D4PEJ1_RHISA</name>
<dbReference type="EMBL" id="JABSTV010001255">
    <property type="protein sequence ID" value="KAH7935954.1"/>
    <property type="molecule type" value="Genomic_DNA"/>
</dbReference>
<dbReference type="VEuPathDB" id="VectorBase:RSAN_055418"/>
<gene>
    <name evidence="1" type="ORF">HPB52_015440</name>
</gene>
<evidence type="ECO:0008006" key="3">
    <source>
        <dbReference type="Google" id="ProtNLM"/>
    </source>
</evidence>
<organism evidence="1 2">
    <name type="scientific">Rhipicephalus sanguineus</name>
    <name type="common">Brown dog tick</name>
    <name type="synonym">Ixodes sanguineus</name>
    <dbReference type="NCBI Taxonomy" id="34632"/>
    <lineage>
        <taxon>Eukaryota</taxon>
        <taxon>Metazoa</taxon>
        <taxon>Ecdysozoa</taxon>
        <taxon>Arthropoda</taxon>
        <taxon>Chelicerata</taxon>
        <taxon>Arachnida</taxon>
        <taxon>Acari</taxon>
        <taxon>Parasitiformes</taxon>
        <taxon>Ixodida</taxon>
        <taxon>Ixodoidea</taxon>
        <taxon>Ixodidae</taxon>
        <taxon>Rhipicephalinae</taxon>
        <taxon>Rhipicephalus</taxon>
        <taxon>Rhipicephalus</taxon>
    </lineage>
</organism>
<keyword evidence="2" id="KW-1185">Reference proteome</keyword>
<dbReference type="Proteomes" id="UP000821837">
    <property type="component" value="Unassembled WGS sequence"/>
</dbReference>
<sequence length="105" mass="11463">MSILAPILCPITSQDLQEYLTVIDSWILSNHLNLSPAKSSVMKFSSARLPAKPSYSMRGIPLPTEDSLKILGVTFTSALDFSLQVASVVAKARRVLDFVSRVSKP</sequence>
<dbReference type="AlphaFoldDB" id="A0A9D4PEJ1"/>
<evidence type="ECO:0000313" key="2">
    <source>
        <dbReference type="Proteomes" id="UP000821837"/>
    </source>
</evidence>
<reference evidence="1" key="2">
    <citation type="submission" date="2021-09" db="EMBL/GenBank/DDBJ databases">
        <authorList>
            <person name="Jia N."/>
            <person name="Wang J."/>
            <person name="Shi W."/>
            <person name="Du L."/>
            <person name="Sun Y."/>
            <person name="Zhan W."/>
            <person name="Jiang J."/>
            <person name="Wang Q."/>
            <person name="Zhang B."/>
            <person name="Ji P."/>
            <person name="Sakyi L.B."/>
            <person name="Cui X."/>
            <person name="Yuan T."/>
            <person name="Jiang B."/>
            <person name="Yang W."/>
            <person name="Lam T.T.-Y."/>
            <person name="Chang Q."/>
            <person name="Ding S."/>
            <person name="Wang X."/>
            <person name="Zhu J."/>
            <person name="Ruan X."/>
            <person name="Zhao L."/>
            <person name="Wei J."/>
            <person name="Que T."/>
            <person name="Du C."/>
            <person name="Cheng J."/>
            <person name="Dai P."/>
            <person name="Han X."/>
            <person name="Huang E."/>
            <person name="Gao Y."/>
            <person name="Liu J."/>
            <person name="Shao H."/>
            <person name="Ye R."/>
            <person name="Li L."/>
            <person name="Wei W."/>
            <person name="Wang X."/>
            <person name="Wang C."/>
            <person name="Huo Q."/>
            <person name="Li W."/>
            <person name="Guo W."/>
            <person name="Chen H."/>
            <person name="Chen S."/>
            <person name="Zhou L."/>
            <person name="Zhou L."/>
            <person name="Ni X."/>
            <person name="Tian J."/>
            <person name="Zhou Y."/>
            <person name="Sheng Y."/>
            <person name="Liu T."/>
            <person name="Pan Y."/>
            <person name="Xia L."/>
            <person name="Li J."/>
            <person name="Zhao F."/>
            <person name="Cao W."/>
        </authorList>
    </citation>
    <scope>NUCLEOTIDE SEQUENCE</scope>
    <source>
        <strain evidence="1">Rsan-2018</strain>
        <tissue evidence="1">Larvae</tissue>
    </source>
</reference>
<comment type="caution">
    <text evidence="1">The sequence shown here is derived from an EMBL/GenBank/DDBJ whole genome shotgun (WGS) entry which is preliminary data.</text>
</comment>
<evidence type="ECO:0000313" key="1">
    <source>
        <dbReference type="EMBL" id="KAH7935954.1"/>
    </source>
</evidence>
<reference evidence="1" key="1">
    <citation type="journal article" date="2020" name="Cell">
        <title>Large-Scale Comparative Analyses of Tick Genomes Elucidate Their Genetic Diversity and Vector Capacities.</title>
        <authorList>
            <consortium name="Tick Genome and Microbiome Consortium (TIGMIC)"/>
            <person name="Jia N."/>
            <person name="Wang J."/>
            <person name="Shi W."/>
            <person name="Du L."/>
            <person name="Sun Y."/>
            <person name="Zhan W."/>
            <person name="Jiang J.F."/>
            <person name="Wang Q."/>
            <person name="Zhang B."/>
            <person name="Ji P."/>
            <person name="Bell-Sakyi L."/>
            <person name="Cui X.M."/>
            <person name="Yuan T.T."/>
            <person name="Jiang B.G."/>
            <person name="Yang W.F."/>
            <person name="Lam T.T."/>
            <person name="Chang Q.C."/>
            <person name="Ding S.J."/>
            <person name="Wang X.J."/>
            <person name="Zhu J.G."/>
            <person name="Ruan X.D."/>
            <person name="Zhao L."/>
            <person name="Wei J.T."/>
            <person name="Ye R.Z."/>
            <person name="Que T.C."/>
            <person name="Du C.H."/>
            <person name="Zhou Y.H."/>
            <person name="Cheng J.X."/>
            <person name="Dai P.F."/>
            <person name="Guo W.B."/>
            <person name="Han X.H."/>
            <person name="Huang E.J."/>
            <person name="Li L.F."/>
            <person name="Wei W."/>
            <person name="Gao Y.C."/>
            <person name="Liu J.Z."/>
            <person name="Shao H.Z."/>
            <person name="Wang X."/>
            <person name="Wang C.C."/>
            <person name="Yang T.C."/>
            <person name="Huo Q.B."/>
            <person name="Li W."/>
            <person name="Chen H.Y."/>
            <person name="Chen S.E."/>
            <person name="Zhou L.G."/>
            <person name="Ni X.B."/>
            <person name="Tian J.H."/>
            <person name="Sheng Y."/>
            <person name="Liu T."/>
            <person name="Pan Y.S."/>
            <person name="Xia L.Y."/>
            <person name="Li J."/>
            <person name="Zhao F."/>
            <person name="Cao W.C."/>
        </authorList>
    </citation>
    <scope>NUCLEOTIDE SEQUENCE</scope>
    <source>
        <strain evidence="1">Rsan-2018</strain>
    </source>
</reference>
<accession>A0A9D4PEJ1</accession>